<protein>
    <recommendedName>
        <fullName evidence="3">Preprotein translocase subunit SecB</fullName>
    </recommendedName>
</protein>
<dbReference type="EMBL" id="FOSD01000006">
    <property type="protein sequence ID" value="SFK32609.1"/>
    <property type="molecule type" value="Genomic_DNA"/>
</dbReference>
<keyword evidence="2" id="KW-1185">Reference proteome</keyword>
<gene>
    <name evidence="1" type="ORF">SAMN05518863_106126</name>
</gene>
<reference evidence="1 2" key="1">
    <citation type="submission" date="2016-10" db="EMBL/GenBank/DDBJ databases">
        <authorList>
            <person name="Varghese N."/>
            <person name="Submissions S."/>
        </authorList>
    </citation>
    <scope>NUCLEOTIDE SEQUENCE [LARGE SCALE GENOMIC DNA]</scope>
    <source>
        <strain evidence="1 2">YR512</strain>
    </source>
</reference>
<evidence type="ECO:0008006" key="3">
    <source>
        <dbReference type="Google" id="ProtNLM"/>
    </source>
</evidence>
<accession>A0A1I3YML9</accession>
<evidence type="ECO:0000313" key="2">
    <source>
        <dbReference type="Proteomes" id="UP000198841"/>
    </source>
</evidence>
<evidence type="ECO:0000313" key="1">
    <source>
        <dbReference type="EMBL" id="SFK32609.1"/>
    </source>
</evidence>
<sequence>MSAVDFIESVSLKSIRPEKLISNYDRSTVCPGEKEIKLTLQSSYGQDKSELNKYVLKFSACTEVFEDKSQKELVSVTFETHYLFDIINADRIKNISDEDRTAISSSMVFLDFRTRLIRILADVGLNSVKVPLSPINAQTSE</sequence>
<name>A0A1I3YML9_9GAMM</name>
<proteinExistence type="predicted"/>
<dbReference type="RefSeq" id="WP_091003840.1">
    <property type="nucleotide sequence ID" value="NZ_FOSD01000006.1"/>
</dbReference>
<organism evidence="1 2">
    <name type="scientific">Candidatus Pantoea symbiotica</name>
    <dbReference type="NCBI Taxonomy" id="1884370"/>
    <lineage>
        <taxon>Bacteria</taxon>
        <taxon>Pseudomonadati</taxon>
        <taxon>Pseudomonadota</taxon>
        <taxon>Gammaproteobacteria</taxon>
        <taxon>Enterobacterales</taxon>
        <taxon>Erwiniaceae</taxon>
        <taxon>Pantoea</taxon>
    </lineage>
</organism>
<comment type="caution">
    <text evidence="1">The sequence shown here is derived from an EMBL/GenBank/DDBJ whole genome shotgun (WGS) entry which is preliminary data.</text>
</comment>
<dbReference type="Proteomes" id="UP000198841">
    <property type="component" value="Unassembled WGS sequence"/>
</dbReference>